<evidence type="ECO:0000256" key="1">
    <source>
        <dbReference type="ARBA" id="ARBA00022723"/>
    </source>
</evidence>
<dbReference type="PROSITE" id="PS51819">
    <property type="entry name" value="VOC"/>
    <property type="match status" value="1"/>
</dbReference>
<dbReference type="AlphaFoldDB" id="A0A1T4XKN3"/>
<evidence type="ECO:0000313" key="3">
    <source>
        <dbReference type="EMBL" id="SKA90056.1"/>
    </source>
</evidence>
<dbReference type="InterPro" id="IPR004360">
    <property type="entry name" value="Glyas_Fos-R_dOase_dom"/>
</dbReference>
<keyword evidence="4" id="KW-1185">Reference proteome</keyword>
<gene>
    <name evidence="3" type="ORF">SAMN04244570_0925</name>
</gene>
<proteinExistence type="predicted"/>
<dbReference type="EMBL" id="FUYJ01000001">
    <property type="protein sequence ID" value="SKA90056.1"/>
    <property type="molecule type" value="Genomic_DNA"/>
</dbReference>
<accession>A0A1T4XKN3</accession>
<dbReference type="PANTHER" id="PTHR43048">
    <property type="entry name" value="METHYLMALONYL-COA EPIMERASE"/>
    <property type="match status" value="1"/>
</dbReference>
<name>A0A1T4XKN3_9BACL</name>
<feature type="domain" description="VOC" evidence="2">
    <location>
        <begin position="5"/>
        <end position="143"/>
    </location>
</feature>
<evidence type="ECO:0000313" key="4">
    <source>
        <dbReference type="Proteomes" id="UP000190042"/>
    </source>
</evidence>
<sequence>MKIRKIDHVGIIVNDLTAAKEFFLDFGLEVLGEAEVEDEWIEPKMGLTDLRKTVVMLGMPDGETKLELVKFHTLSDSKDFQHYFPLILGVCHIALAVENIEAIVAKLKKSGSELLGEIQNYENVFKLCYVRGPEGIVLELAEKIN</sequence>
<dbReference type="PANTHER" id="PTHR43048:SF5">
    <property type="entry name" value="BLR5325 PROTEIN"/>
    <property type="match status" value="1"/>
</dbReference>
<dbReference type="InterPro" id="IPR029068">
    <property type="entry name" value="Glyas_Bleomycin-R_OHBP_Dase"/>
</dbReference>
<dbReference type="Gene3D" id="3.10.180.10">
    <property type="entry name" value="2,3-Dihydroxybiphenyl 1,2-Dioxygenase, domain 1"/>
    <property type="match status" value="1"/>
</dbReference>
<keyword evidence="3" id="KW-0560">Oxidoreductase</keyword>
<dbReference type="GO" id="GO:0046491">
    <property type="term" value="P:L-methylmalonyl-CoA metabolic process"/>
    <property type="evidence" value="ECO:0007669"/>
    <property type="project" value="TreeGrafter"/>
</dbReference>
<dbReference type="Pfam" id="PF00903">
    <property type="entry name" value="Glyoxalase"/>
    <property type="match status" value="1"/>
</dbReference>
<dbReference type="GO" id="GO:0004493">
    <property type="term" value="F:methylmalonyl-CoA epimerase activity"/>
    <property type="evidence" value="ECO:0007669"/>
    <property type="project" value="TreeGrafter"/>
</dbReference>
<dbReference type="Proteomes" id="UP000190042">
    <property type="component" value="Unassembled WGS sequence"/>
</dbReference>
<dbReference type="CDD" id="cd08353">
    <property type="entry name" value="VOC_like"/>
    <property type="match status" value="1"/>
</dbReference>
<keyword evidence="1" id="KW-0479">Metal-binding</keyword>
<dbReference type="SUPFAM" id="SSF54593">
    <property type="entry name" value="Glyoxalase/Bleomycin resistance protein/Dihydroxybiphenyl dioxygenase"/>
    <property type="match status" value="1"/>
</dbReference>
<dbReference type="InterPro" id="IPR037523">
    <property type="entry name" value="VOC_core"/>
</dbReference>
<evidence type="ECO:0000259" key="2">
    <source>
        <dbReference type="PROSITE" id="PS51819"/>
    </source>
</evidence>
<dbReference type="RefSeq" id="WP_078816707.1">
    <property type="nucleotide sequence ID" value="NZ_FUYJ01000001.1"/>
</dbReference>
<organism evidence="3 4">
    <name type="scientific">Sporosarcina newyorkensis</name>
    <dbReference type="NCBI Taxonomy" id="759851"/>
    <lineage>
        <taxon>Bacteria</taxon>
        <taxon>Bacillati</taxon>
        <taxon>Bacillota</taxon>
        <taxon>Bacilli</taxon>
        <taxon>Bacillales</taxon>
        <taxon>Caryophanaceae</taxon>
        <taxon>Sporosarcina</taxon>
    </lineage>
</organism>
<dbReference type="GO" id="GO:0051213">
    <property type="term" value="F:dioxygenase activity"/>
    <property type="evidence" value="ECO:0007669"/>
    <property type="project" value="UniProtKB-KW"/>
</dbReference>
<reference evidence="4" key="1">
    <citation type="submission" date="2017-02" db="EMBL/GenBank/DDBJ databases">
        <authorList>
            <person name="Varghese N."/>
            <person name="Submissions S."/>
        </authorList>
    </citation>
    <scope>NUCLEOTIDE SEQUENCE [LARGE SCALE GENOMIC DNA]</scope>
    <source>
        <strain evidence="4">DSM 23966</strain>
    </source>
</reference>
<dbReference type="GO" id="GO:0046872">
    <property type="term" value="F:metal ion binding"/>
    <property type="evidence" value="ECO:0007669"/>
    <property type="project" value="UniProtKB-KW"/>
</dbReference>
<keyword evidence="3" id="KW-0223">Dioxygenase</keyword>
<protein>
    <submittedName>
        <fullName evidence="3">Catechol 2,3-dioxygenase</fullName>
    </submittedName>
</protein>
<dbReference type="InterPro" id="IPR051785">
    <property type="entry name" value="MMCE/EMCE_epimerase"/>
</dbReference>